<gene>
    <name evidence="2" type="ORF">PEDI_45190</name>
</gene>
<proteinExistence type="predicted"/>
<name>A0AAN4W2L7_9BACT</name>
<dbReference type="SUPFAM" id="SSF55729">
    <property type="entry name" value="Acyl-CoA N-acyltransferases (Nat)"/>
    <property type="match status" value="1"/>
</dbReference>
<dbReference type="Proteomes" id="UP001310022">
    <property type="component" value="Unassembled WGS sequence"/>
</dbReference>
<comment type="caution">
    <text evidence="2">The sequence shown here is derived from an EMBL/GenBank/DDBJ whole genome shotgun (WGS) entry which is preliminary data.</text>
</comment>
<dbReference type="PROSITE" id="PS51186">
    <property type="entry name" value="GNAT"/>
    <property type="match status" value="1"/>
</dbReference>
<dbReference type="InterPro" id="IPR016181">
    <property type="entry name" value="Acyl_CoA_acyltransferase"/>
</dbReference>
<sequence>MKNFTIENATAADLSQLFEITKRTISATYKSFLPPAIVEEYITSGASNQEIERNLAHCFTLRNEHRIIGLGICIDNLIHFMLIDEDFQHRGFGKHLLHFLEQHIKANGFSEGQLETYAGNEQALGFYLSQNWELTKKEMDAKLDIERLYFRKKF</sequence>
<dbReference type="AlphaFoldDB" id="A0AAN4W2L7"/>
<evidence type="ECO:0000313" key="2">
    <source>
        <dbReference type="EMBL" id="GJM63967.1"/>
    </source>
</evidence>
<keyword evidence="3" id="KW-1185">Reference proteome</keyword>
<evidence type="ECO:0000259" key="1">
    <source>
        <dbReference type="PROSITE" id="PS51186"/>
    </source>
</evidence>
<dbReference type="Gene3D" id="3.40.630.30">
    <property type="match status" value="1"/>
</dbReference>
<dbReference type="InterPro" id="IPR000182">
    <property type="entry name" value="GNAT_dom"/>
</dbReference>
<accession>A0AAN4W2L7</accession>
<dbReference type="CDD" id="cd04301">
    <property type="entry name" value="NAT_SF"/>
    <property type="match status" value="1"/>
</dbReference>
<protein>
    <recommendedName>
        <fullName evidence="1">N-acetyltransferase domain-containing protein</fullName>
    </recommendedName>
</protein>
<dbReference type="EMBL" id="BQKE01000003">
    <property type="protein sequence ID" value="GJM63967.1"/>
    <property type="molecule type" value="Genomic_DNA"/>
</dbReference>
<reference evidence="2 3" key="1">
    <citation type="submission" date="2021-12" db="EMBL/GenBank/DDBJ databases">
        <title>Genome sequencing of bacteria with rrn-lacking chromosome and rrn-plasmid.</title>
        <authorList>
            <person name="Anda M."/>
            <person name="Iwasaki W."/>
        </authorList>
    </citation>
    <scope>NUCLEOTIDE SEQUENCE [LARGE SCALE GENOMIC DNA]</scope>
    <source>
        <strain evidence="2 3">NBRC 15940</strain>
    </source>
</reference>
<dbReference type="Pfam" id="PF00583">
    <property type="entry name" value="Acetyltransf_1"/>
    <property type="match status" value="1"/>
</dbReference>
<organism evidence="2 3">
    <name type="scientific">Persicobacter diffluens</name>
    <dbReference type="NCBI Taxonomy" id="981"/>
    <lineage>
        <taxon>Bacteria</taxon>
        <taxon>Pseudomonadati</taxon>
        <taxon>Bacteroidota</taxon>
        <taxon>Cytophagia</taxon>
        <taxon>Cytophagales</taxon>
        <taxon>Persicobacteraceae</taxon>
        <taxon>Persicobacter</taxon>
    </lineage>
</organism>
<dbReference type="GO" id="GO:0016747">
    <property type="term" value="F:acyltransferase activity, transferring groups other than amino-acyl groups"/>
    <property type="evidence" value="ECO:0007669"/>
    <property type="project" value="InterPro"/>
</dbReference>
<feature type="domain" description="N-acetyltransferase" evidence="1">
    <location>
        <begin position="4"/>
        <end position="154"/>
    </location>
</feature>
<evidence type="ECO:0000313" key="3">
    <source>
        <dbReference type="Proteomes" id="UP001310022"/>
    </source>
</evidence>